<proteinExistence type="predicted"/>
<evidence type="ECO:0000313" key="2">
    <source>
        <dbReference type="EMBL" id="KAH3747386.1"/>
    </source>
</evidence>
<accession>A0A9D4I203</accession>
<dbReference type="AlphaFoldDB" id="A0A9D4I203"/>
<evidence type="ECO:0000256" key="1">
    <source>
        <dbReference type="SAM" id="MobiDB-lite"/>
    </source>
</evidence>
<dbReference type="EMBL" id="JAIWYP010000010">
    <property type="protein sequence ID" value="KAH3747386.1"/>
    <property type="molecule type" value="Genomic_DNA"/>
</dbReference>
<protein>
    <submittedName>
        <fullName evidence="2">Uncharacterized protein</fullName>
    </submittedName>
</protein>
<evidence type="ECO:0000313" key="3">
    <source>
        <dbReference type="Proteomes" id="UP000828390"/>
    </source>
</evidence>
<reference evidence="2" key="2">
    <citation type="submission" date="2020-11" db="EMBL/GenBank/DDBJ databases">
        <authorList>
            <person name="McCartney M.A."/>
            <person name="Auch B."/>
            <person name="Kono T."/>
            <person name="Mallez S."/>
            <person name="Becker A."/>
            <person name="Gohl D.M."/>
            <person name="Silverstein K.A.T."/>
            <person name="Koren S."/>
            <person name="Bechman K.B."/>
            <person name="Herman A."/>
            <person name="Abrahante J.E."/>
            <person name="Garbe J."/>
        </authorList>
    </citation>
    <scope>NUCLEOTIDE SEQUENCE</scope>
    <source>
        <strain evidence="2">Duluth1</strain>
        <tissue evidence="2">Whole animal</tissue>
    </source>
</reference>
<feature type="region of interest" description="Disordered" evidence="1">
    <location>
        <begin position="132"/>
        <end position="156"/>
    </location>
</feature>
<comment type="caution">
    <text evidence="2">The sequence shown here is derived from an EMBL/GenBank/DDBJ whole genome shotgun (WGS) entry which is preliminary data.</text>
</comment>
<gene>
    <name evidence="2" type="ORF">DPMN_181811</name>
</gene>
<reference evidence="2" key="1">
    <citation type="journal article" date="2019" name="bioRxiv">
        <title>The Genome of the Zebra Mussel, Dreissena polymorpha: A Resource for Invasive Species Research.</title>
        <authorList>
            <person name="McCartney M.A."/>
            <person name="Auch B."/>
            <person name="Kono T."/>
            <person name="Mallez S."/>
            <person name="Zhang Y."/>
            <person name="Obille A."/>
            <person name="Becker A."/>
            <person name="Abrahante J.E."/>
            <person name="Garbe J."/>
            <person name="Badalamenti J.P."/>
            <person name="Herman A."/>
            <person name="Mangelson H."/>
            <person name="Liachko I."/>
            <person name="Sullivan S."/>
            <person name="Sone E.D."/>
            <person name="Koren S."/>
            <person name="Silverstein K.A.T."/>
            <person name="Beckman K.B."/>
            <person name="Gohl D.M."/>
        </authorList>
    </citation>
    <scope>NUCLEOTIDE SEQUENCE</scope>
    <source>
        <strain evidence="2">Duluth1</strain>
        <tissue evidence="2">Whole animal</tissue>
    </source>
</reference>
<organism evidence="2 3">
    <name type="scientific">Dreissena polymorpha</name>
    <name type="common">Zebra mussel</name>
    <name type="synonym">Mytilus polymorpha</name>
    <dbReference type="NCBI Taxonomy" id="45954"/>
    <lineage>
        <taxon>Eukaryota</taxon>
        <taxon>Metazoa</taxon>
        <taxon>Spiralia</taxon>
        <taxon>Lophotrochozoa</taxon>
        <taxon>Mollusca</taxon>
        <taxon>Bivalvia</taxon>
        <taxon>Autobranchia</taxon>
        <taxon>Heteroconchia</taxon>
        <taxon>Euheterodonta</taxon>
        <taxon>Imparidentia</taxon>
        <taxon>Neoheterodontei</taxon>
        <taxon>Myida</taxon>
        <taxon>Dreissenoidea</taxon>
        <taxon>Dreissenidae</taxon>
        <taxon>Dreissena</taxon>
    </lineage>
</organism>
<name>A0A9D4I203_DREPO</name>
<feature type="compositionally biased region" description="Basic and acidic residues" evidence="1">
    <location>
        <begin position="147"/>
        <end position="156"/>
    </location>
</feature>
<dbReference type="Proteomes" id="UP000828390">
    <property type="component" value="Unassembled WGS sequence"/>
</dbReference>
<sequence length="156" mass="17725">MSVESSPPQPHCGYVSDIKALEIIESTLTSAQIAKYCAAFLSGIELEDKVFQTWQMYKQKSSTPAKVSAKKIANDKFPLPKQIIAFPIKRKSHSSNGFFAITADELYNETIAKSEENKIKIIEKEQRKIAREKQKILKQNMPKKNSKGKDSKRARY</sequence>
<keyword evidence="3" id="KW-1185">Reference proteome</keyword>